<accession>A2EUW8</accession>
<dbReference type="AlphaFoldDB" id="A2EUW8"/>
<dbReference type="KEGG" id="tva:4761423"/>
<proteinExistence type="predicted"/>
<name>A2EUW8_TRIV3</name>
<keyword evidence="2" id="KW-1185">Reference proteome</keyword>
<dbReference type="VEuPathDB" id="TrichDB:TVAGG3_0192510"/>
<evidence type="ECO:0000313" key="2">
    <source>
        <dbReference type="Proteomes" id="UP000001542"/>
    </source>
</evidence>
<reference evidence="1" key="2">
    <citation type="journal article" date="2007" name="Science">
        <title>Draft genome sequence of the sexually transmitted pathogen Trichomonas vaginalis.</title>
        <authorList>
            <person name="Carlton J.M."/>
            <person name="Hirt R.P."/>
            <person name="Silva J.C."/>
            <person name="Delcher A.L."/>
            <person name="Schatz M."/>
            <person name="Zhao Q."/>
            <person name="Wortman J.R."/>
            <person name="Bidwell S.L."/>
            <person name="Alsmark U.C.M."/>
            <person name="Besteiro S."/>
            <person name="Sicheritz-Ponten T."/>
            <person name="Noel C.J."/>
            <person name="Dacks J.B."/>
            <person name="Foster P.G."/>
            <person name="Simillion C."/>
            <person name="Van de Peer Y."/>
            <person name="Miranda-Saavedra D."/>
            <person name="Barton G.J."/>
            <person name="Westrop G.D."/>
            <person name="Mueller S."/>
            <person name="Dessi D."/>
            <person name="Fiori P.L."/>
            <person name="Ren Q."/>
            <person name="Paulsen I."/>
            <person name="Zhang H."/>
            <person name="Bastida-Corcuera F.D."/>
            <person name="Simoes-Barbosa A."/>
            <person name="Brown M.T."/>
            <person name="Hayes R.D."/>
            <person name="Mukherjee M."/>
            <person name="Okumura C.Y."/>
            <person name="Schneider R."/>
            <person name="Smith A.J."/>
            <person name="Vanacova S."/>
            <person name="Villalvazo M."/>
            <person name="Haas B.J."/>
            <person name="Pertea M."/>
            <person name="Feldblyum T.V."/>
            <person name="Utterback T.R."/>
            <person name="Shu C.L."/>
            <person name="Osoegawa K."/>
            <person name="de Jong P.J."/>
            <person name="Hrdy I."/>
            <person name="Horvathova L."/>
            <person name="Zubacova Z."/>
            <person name="Dolezal P."/>
            <person name="Malik S.B."/>
            <person name="Logsdon J.M. Jr."/>
            <person name="Henze K."/>
            <person name="Gupta A."/>
            <person name="Wang C.C."/>
            <person name="Dunne R.L."/>
            <person name="Upcroft J.A."/>
            <person name="Upcroft P."/>
            <person name="White O."/>
            <person name="Salzberg S.L."/>
            <person name="Tang P."/>
            <person name="Chiu C.-H."/>
            <person name="Lee Y.-S."/>
            <person name="Embley T.M."/>
            <person name="Coombs G.H."/>
            <person name="Mottram J.C."/>
            <person name="Tachezy J."/>
            <person name="Fraser-Liggett C.M."/>
            <person name="Johnson P.J."/>
        </authorList>
    </citation>
    <scope>NUCLEOTIDE SEQUENCE [LARGE SCALE GENOMIC DNA]</scope>
    <source>
        <strain evidence="1">G3</strain>
    </source>
</reference>
<organism evidence="1 2">
    <name type="scientific">Trichomonas vaginalis (strain ATCC PRA-98 / G3)</name>
    <dbReference type="NCBI Taxonomy" id="412133"/>
    <lineage>
        <taxon>Eukaryota</taxon>
        <taxon>Metamonada</taxon>
        <taxon>Parabasalia</taxon>
        <taxon>Trichomonadida</taxon>
        <taxon>Trichomonadidae</taxon>
        <taxon>Trichomonas</taxon>
    </lineage>
</organism>
<reference evidence="1" key="1">
    <citation type="submission" date="2006-10" db="EMBL/GenBank/DDBJ databases">
        <authorList>
            <person name="Amadeo P."/>
            <person name="Zhao Q."/>
            <person name="Wortman J."/>
            <person name="Fraser-Liggett C."/>
            <person name="Carlton J."/>
        </authorList>
    </citation>
    <scope>NUCLEOTIDE SEQUENCE</scope>
    <source>
        <strain evidence="1">G3</strain>
    </source>
</reference>
<dbReference type="RefSeq" id="XP_001315800.1">
    <property type="nucleotide sequence ID" value="XM_001315765.1"/>
</dbReference>
<gene>
    <name evidence="1" type="ORF">TVAG_042290</name>
</gene>
<protein>
    <submittedName>
        <fullName evidence="1">Uncharacterized protein</fullName>
    </submittedName>
</protein>
<sequence>MTCIIFTFSFHACKPLICNTIHASNTNIYVFFHASWEEFFESQEIEENISIINQDTTIQTARNYNIFDSVFKKIHCSRAIHVSANSPKYILIESSSFQDVCSGDNDGGGAIFATHCYTVQNRVCGNNCSISSGRGTFSVVTGERGFLISSSIINCGINKKGQSTFCTVRCFTNISQSNVSHCKSETLIIQKMLHF</sequence>
<evidence type="ECO:0000313" key="1">
    <source>
        <dbReference type="EMBL" id="EAY03577.1"/>
    </source>
</evidence>
<dbReference type="VEuPathDB" id="TrichDB:TVAG_042290"/>
<dbReference type="Proteomes" id="UP000001542">
    <property type="component" value="Unassembled WGS sequence"/>
</dbReference>
<dbReference type="InParanoid" id="A2EUW8"/>
<dbReference type="EMBL" id="DS113501">
    <property type="protein sequence ID" value="EAY03577.1"/>
    <property type="molecule type" value="Genomic_DNA"/>
</dbReference>